<dbReference type="InterPro" id="IPR036236">
    <property type="entry name" value="Znf_C2H2_sf"/>
</dbReference>
<dbReference type="SMART" id="SM00355">
    <property type="entry name" value="ZnF_C2H2"/>
    <property type="match status" value="11"/>
</dbReference>
<evidence type="ECO:0000256" key="7">
    <source>
        <dbReference type="ARBA" id="ARBA00023125"/>
    </source>
</evidence>
<evidence type="ECO:0000256" key="3">
    <source>
        <dbReference type="ARBA" id="ARBA00022737"/>
    </source>
</evidence>
<feature type="region of interest" description="Disordered" evidence="11">
    <location>
        <begin position="44"/>
        <end position="72"/>
    </location>
</feature>
<evidence type="ECO:0000256" key="2">
    <source>
        <dbReference type="ARBA" id="ARBA00022723"/>
    </source>
</evidence>
<dbReference type="PANTHER" id="PTHR24403">
    <property type="entry name" value="ZINC FINGER PROTEIN"/>
    <property type="match status" value="1"/>
</dbReference>
<dbReference type="InterPro" id="IPR050688">
    <property type="entry name" value="Zinc_finger/UBP_domain"/>
</dbReference>
<feature type="domain" description="C2H2-type" evidence="12">
    <location>
        <begin position="588"/>
        <end position="615"/>
    </location>
</feature>
<dbReference type="GO" id="GO:0003677">
    <property type="term" value="F:DNA binding"/>
    <property type="evidence" value="ECO:0007669"/>
    <property type="project" value="UniProtKB-KW"/>
</dbReference>
<keyword evidence="5" id="KW-0862">Zinc</keyword>
<keyword evidence="7" id="KW-0238">DNA-binding</keyword>
<evidence type="ECO:0000256" key="8">
    <source>
        <dbReference type="ARBA" id="ARBA00023163"/>
    </source>
</evidence>
<protein>
    <submittedName>
        <fullName evidence="14">Transcriptional repressor CTCF isoform X1</fullName>
    </submittedName>
</protein>
<dbReference type="VEuPathDB" id="VectorBase:MDOMA2_002529"/>
<keyword evidence="13" id="KW-1185">Reference proteome</keyword>
<feature type="compositionally biased region" description="Basic and acidic residues" evidence="11">
    <location>
        <begin position="163"/>
        <end position="173"/>
    </location>
</feature>
<feature type="domain" description="C2H2-type" evidence="12">
    <location>
        <begin position="323"/>
        <end position="350"/>
    </location>
</feature>
<dbReference type="RefSeq" id="XP_019892967.1">
    <property type="nucleotide sequence ID" value="XM_020037408.2"/>
</dbReference>
<dbReference type="FunFam" id="3.30.160.60:FF:000145">
    <property type="entry name" value="Zinc finger protein 574"/>
    <property type="match status" value="1"/>
</dbReference>
<dbReference type="AlphaFoldDB" id="A0A9J7DHC4"/>
<gene>
    <name evidence="14" type="primary">LOC101889486</name>
</gene>
<feature type="compositionally biased region" description="Low complexity" evidence="11">
    <location>
        <begin position="141"/>
        <end position="152"/>
    </location>
</feature>
<evidence type="ECO:0000259" key="12">
    <source>
        <dbReference type="PROSITE" id="PS50157"/>
    </source>
</evidence>
<evidence type="ECO:0000313" key="13">
    <source>
        <dbReference type="Proteomes" id="UP001652621"/>
    </source>
</evidence>
<dbReference type="PANTHER" id="PTHR24403:SF109">
    <property type="entry name" value="ZINC FINGER PROTEIN 845-LIKE"/>
    <property type="match status" value="1"/>
</dbReference>
<keyword evidence="3" id="KW-0677">Repeat</keyword>
<dbReference type="Pfam" id="PF00096">
    <property type="entry name" value="zf-C2H2"/>
    <property type="match status" value="7"/>
</dbReference>
<feature type="domain" description="C2H2-type" evidence="12">
    <location>
        <begin position="466"/>
        <end position="494"/>
    </location>
</feature>
<feature type="region of interest" description="Disordered" evidence="11">
    <location>
        <begin position="107"/>
        <end position="207"/>
    </location>
</feature>
<dbReference type="GeneID" id="101889486"/>
<dbReference type="GO" id="GO:0005634">
    <property type="term" value="C:nucleus"/>
    <property type="evidence" value="ECO:0007669"/>
    <property type="project" value="UniProtKB-SubCell"/>
</dbReference>
<evidence type="ECO:0000256" key="11">
    <source>
        <dbReference type="SAM" id="MobiDB-lite"/>
    </source>
</evidence>
<keyword evidence="8" id="KW-0804">Transcription</keyword>
<feature type="domain" description="C2H2-type" evidence="12">
    <location>
        <begin position="523"/>
        <end position="550"/>
    </location>
</feature>
<dbReference type="GO" id="GO:0045944">
    <property type="term" value="P:positive regulation of transcription by RNA polymerase II"/>
    <property type="evidence" value="ECO:0007669"/>
    <property type="project" value="TreeGrafter"/>
</dbReference>
<sequence length="840" mass="96712">MYPTTTSGAKQLLSMADDNSDLESYLDELEKHVEEDITAIYSEVANEEEEKQQEEDDVEDDDALDDAELEDGTIFMDEEGNYYYQSGKKAVQVKPVKKEKSIVKSVAAAVKKRKLSQSPQRPVKKEKLNTSKESPKPPSPTKSTKTNSRNKNAGNNSILKYLDIQKKPKETKAETPASPEKTKTTARKQTAVKKATISPRATTVRTRGRKATELNVTTKTEPADTTDANITATTVDQTIASEVSEANGEVYDFDETERTVNGADFTVDESKEEGVIESEVLLKPLHITPDSEGQFKCQICDYSTNKKFLLTRHFRTHSDDRPYKCSVCERGFKTHNSLMNHINTHLGNKPYKCGDCEMSFTTSGELTRHRRYRHTLVKPHKCTECDYSSVELSKLRRHMRCHTGERPYQCPHCTYASPDTFKLKRHMRTHTGEKPYECDICHARFTQSNSLKYHRLIHSVNDKPVFQCNLCPTTCGRKTDLRLHIQKLHNSETPFPCKRCGKELPDRYQYKMHVKTHEGEKCYRCTYCPYASISQRLLDTHMLIHTDTKPFVCDLCQQSFRQKQLLARHMKLYHTANYEPPKPLKKGHVCPHCERAFAFKGNLMRHMETHDPNSKINEEKLKIKMGRLKRVQPDGTVVTQIKSSFIYNEDEVVNATNEREMSADNQENVIFEDENGEPVQYVYEDYEPEEEEPEEEEEYDENYQELEYYEEEDEKPQFVIKTEKCNREFTTIDLPAELNVKKEKESVVATEDDEYMIIEVMQDAEEVDLEGQQEFCQNSPEKQPKITKPAPSVISKSKTSALKAITEDCFGFDDDVESDDEVAENTEHTETSELIEILKE</sequence>
<evidence type="ECO:0000256" key="9">
    <source>
        <dbReference type="ARBA" id="ARBA00023242"/>
    </source>
</evidence>
<evidence type="ECO:0000256" key="1">
    <source>
        <dbReference type="ARBA" id="ARBA00004123"/>
    </source>
</evidence>
<feature type="domain" description="C2H2-type" evidence="12">
    <location>
        <begin position="436"/>
        <end position="463"/>
    </location>
</feature>
<dbReference type="GO" id="GO:0008270">
    <property type="term" value="F:zinc ion binding"/>
    <property type="evidence" value="ECO:0007669"/>
    <property type="project" value="UniProtKB-KW"/>
</dbReference>
<evidence type="ECO:0000256" key="6">
    <source>
        <dbReference type="ARBA" id="ARBA00023015"/>
    </source>
</evidence>
<feature type="compositionally biased region" description="Basic and acidic residues" evidence="11">
    <location>
        <begin position="123"/>
        <end position="135"/>
    </location>
</feature>
<feature type="domain" description="C2H2-type" evidence="12">
    <location>
        <begin position="351"/>
        <end position="379"/>
    </location>
</feature>
<dbReference type="FunFam" id="3.30.160.60:FF:000448">
    <property type="entry name" value="RE1-silencing transcription factor A"/>
    <property type="match status" value="1"/>
</dbReference>
<dbReference type="OrthoDB" id="6077919at2759"/>
<dbReference type="FunFam" id="3.30.160.60:FF:000373">
    <property type="entry name" value="Putative transcriptional repressor ctcf"/>
    <property type="match status" value="1"/>
</dbReference>
<comment type="subcellular location">
    <subcellularLocation>
        <location evidence="1">Nucleus</location>
    </subcellularLocation>
</comment>
<evidence type="ECO:0000256" key="5">
    <source>
        <dbReference type="ARBA" id="ARBA00022833"/>
    </source>
</evidence>
<organism evidence="13 14">
    <name type="scientific">Musca domestica</name>
    <name type="common">House fly</name>
    <dbReference type="NCBI Taxonomy" id="7370"/>
    <lineage>
        <taxon>Eukaryota</taxon>
        <taxon>Metazoa</taxon>
        <taxon>Ecdysozoa</taxon>
        <taxon>Arthropoda</taxon>
        <taxon>Hexapoda</taxon>
        <taxon>Insecta</taxon>
        <taxon>Pterygota</taxon>
        <taxon>Neoptera</taxon>
        <taxon>Endopterygota</taxon>
        <taxon>Diptera</taxon>
        <taxon>Brachycera</taxon>
        <taxon>Muscomorpha</taxon>
        <taxon>Muscoidea</taxon>
        <taxon>Muscidae</taxon>
        <taxon>Musca</taxon>
    </lineage>
</organism>
<proteinExistence type="predicted"/>
<dbReference type="PROSITE" id="PS50157">
    <property type="entry name" value="ZINC_FINGER_C2H2_2"/>
    <property type="match status" value="11"/>
</dbReference>
<evidence type="ECO:0000256" key="10">
    <source>
        <dbReference type="PROSITE-ProRule" id="PRU00042"/>
    </source>
</evidence>
<keyword evidence="2" id="KW-0479">Metal-binding</keyword>
<dbReference type="Gene3D" id="3.30.160.60">
    <property type="entry name" value="Classic Zinc Finger"/>
    <property type="match status" value="10"/>
</dbReference>
<feature type="domain" description="C2H2-type" evidence="12">
    <location>
        <begin position="380"/>
        <end position="407"/>
    </location>
</feature>
<evidence type="ECO:0000256" key="4">
    <source>
        <dbReference type="ARBA" id="ARBA00022771"/>
    </source>
</evidence>
<feature type="domain" description="C2H2-type" evidence="12">
    <location>
        <begin position="408"/>
        <end position="435"/>
    </location>
</feature>
<feature type="domain" description="C2H2-type" evidence="12">
    <location>
        <begin position="495"/>
        <end position="522"/>
    </location>
</feature>
<dbReference type="PROSITE" id="PS00028">
    <property type="entry name" value="ZINC_FINGER_C2H2_1"/>
    <property type="match status" value="7"/>
</dbReference>
<feature type="compositionally biased region" description="Acidic residues" evidence="11">
    <location>
        <begin position="45"/>
        <end position="72"/>
    </location>
</feature>
<dbReference type="FunFam" id="3.30.160.60:FF:000049">
    <property type="entry name" value="transcriptional repressor CTCF isoform X1"/>
    <property type="match status" value="1"/>
</dbReference>
<reference evidence="14" key="1">
    <citation type="submission" date="2025-08" db="UniProtKB">
        <authorList>
            <consortium name="RefSeq"/>
        </authorList>
    </citation>
    <scope>IDENTIFICATION</scope>
    <source>
        <strain evidence="14">Aabys</strain>
        <tissue evidence="14">Whole body</tissue>
    </source>
</reference>
<dbReference type="InterPro" id="IPR013087">
    <property type="entry name" value="Znf_C2H2_type"/>
</dbReference>
<evidence type="ECO:0000313" key="14">
    <source>
        <dbReference type="RefSeq" id="XP_019892967.1"/>
    </source>
</evidence>
<dbReference type="FunFam" id="3.30.160.60:FF:000420">
    <property type="entry name" value="Putative transcriptional repressor ctcf"/>
    <property type="match status" value="1"/>
</dbReference>
<dbReference type="Proteomes" id="UP001652621">
    <property type="component" value="Unplaced"/>
</dbReference>
<dbReference type="FunFam" id="3.30.160.60:FF:002321">
    <property type="entry name" value="Putative transcriptional repressor ctcf"/>
    <property type="match status" value="1"/>
</dbReference>
<keyword evidence="9" id="KW-0539">Nucleus</keyword>
<name>A0A9J7DHC4_MUSDO</name>
<accession>A0A9J7DHC4</accession>
<dbReference type="SUPFAM" id="SSF57667">
    <property type="entry name" value="beta-beta-alpha zinc fingers"/>
    <property type="match status" value="6"/>
</dbReference>
<keyword evidence="6" id="KW-0805">Transcription regulation</keyword>
<dbReference type="FunFam" id="3.30.160.60:FF:000802">
    <property type="entry name" value="CCCTC-binding factor like"/>
    <property type="match status" value="1"/>
</dbReference>
<feature type="domain" description="C2H2-type" evidence="12">
    <location>
        <begin position="295"/>
        <end position="322"/>
    </location>
</feature>
<keyword evidence="4 10" id="KW-0863">Zinc-finger</keyword>
<feature type="domain" description="C2H2-type" evidence="12">
    <location>
        <begin position="551"/>
        <end position="579"/>
    </location>
</feature>